<dbReference type="EMBL" id="MU275995">
    <property type="protein sequence ID" value="KAI0044056.1"/>
    <property type="molecule type" value="Genomic_DNA"/>
</dbReference>
<keyword evidence="2" id="KW-1185">Reference proteome</keyword>
<reference evidence="1" key="2">
    <citation type="journal article" date="2022" name="New Phytol.">
        <title>Evolutionary transition to the ectomycorrhizal habit in the genomes of a hyperdiverse lineage of mushroom-forming fungi.</title>
        <authorList>
            <person name="Looney B."/>
            <person name="Miyauchi S."/>
            <person name="Morin E."/>
            <person name="Drula E."/>
            <person name="Courty P.E."/>
            <person name="Kohler A."/>
            <person name="Kuo A."/>
            <person name="LaButti K."/>
            <person name="Pangilinan J."/>
            <person name="Lipzen A."/>
            <person name="Riley R."/>
            <person name="Andreopoulos W."/>
            <person name="He G."/>
            <person name="Johnson J."/>
            <person name="Nolan M."/>
            <person name="Tritt A."/>
            <person name="Barry K.W."/>
            <person name="Grigoriev I.V."/>
            <person name="Nagy L.G."/>
            <person name="Hibbett D."/>
            <person name="Henrissat B."/>
            <person name="Matheny P.B."/>
            <person name="Labbe J."/>
            <person name="Martin F.M."/>
        </authorList>
    </citation>
    <scope>NUCLEOTIDE SEQUENCE</scope>
    <source>
        <strain evidence="1">FP105234-sp</strain>
    </source>
</reference>
<organism evidence="1 2">
    <name type="scientific">Auriscalpium vulgare</name>
    <dbReference type="NCBI Taxonomy" id="40419"/>
    <lineage>
        <taxon>Eukaryota</taxon>
        <taxon>Fungi</taxon>
        <taxon>Dikarya</taxon>
        <taxon>Basidiomycota</taxon>
        <taxon>Agaricomycotina</taxon>
        <taxon>Agaricomycetes</taxon>
        <taxon>Russulales</taxon>
        <taxon>Auriscalpiaceae</taxon>
        <taxon>Auriscalpium</taxon>
    </lineage>
</organism>
<protein>
    <submittedName>
        <fullName evidence="1">Uncharacterized protein</fullName>
    </submittedName>
</protein>
<dbReference type="Proteomes" id="UP000814033">
    <property type="component" value="Unassembled WGS sequence"/>
</dbReference>
<name>A0ACB8RK92_9AGAM</name>
<proteinExistence type="predicted"/>
<reference evidence="1" key="1">
    <citation type="submission" date="2021-02" db="EMBL/GenBank/DDBJ databases">
        <authorList>
            <consortium name="DOE Joint Genome Institute"/>
            <person name="Ahrendt S."/>
            <person name="Looney B.P."/>
            <person name="Miyauchi S."/>
            <person name="Morin E."/>
            <person name="Drula E."/>
            <person name="Courty P.E."/>
            <person name="Chicoki N."/>
            <person name="Fauchery L."/>
            <person name="Kohler A."/>
            <person name="Kuo A."/>
            <person name="Labutti K."/>
            <person name="Pangilinan J."/>
            <person name="Lipzen A."/>
            <person name="Riley R."/>
            <person name="Andreopoulos W."/>
            <person name="He G."/>
            <person name="Johnson J."/>
            <person name="Barry K.W."/>
            <person name="Grigoriev I.V."/>
            <person name="Nagy L."/>
            <person name="Hibbett D."/>
            <person name="Henrissat B."/>
            <person name="Matheny P.B."/>
            <person name="Labbe J."/>
            <person name="Martin F."/>
        </authorList>
    </citation>
    <scope>NUCLEOTIDE SEQUENCE</scope>
    <source>
        <strain evidence="1">FP105234-sp</strain>
    </source>
</reference>
<gene>
    <name evidence="1" type="ORF">FA95DRAFT_1523392</name>
</gene>
<feature type="non-terminal residue" evidence="1">
    <location>
        <position position="565"/>
    </location>
</feature>
<sequence length="565" mass="62972">MDSANSRTAQASTRDPAPKQLSKLVIKAIHVRVLSKSFSLKSTIDVTMDDHAQSKKFFLRNTDKLQWNLKTPLHIVNGAELSISWKATGKSGCAISMTLPYQSIHDQIHDSELEYVHANGSIRVVFDKEFQPEDFYEAAELIKEHKTVLEQLGKSAGIVKKLLAAGDIVKDLHPAAGAILSSLTMILNILKQQDTEHKDILSLLTQMANIIDYTFYMEGYATFAPLMEVIQGLKKTMDDTAKLVIERSQRGNSKAVLSLLVSDDRDRIKKIKEIFSQLRGDFDRGVNMERFKQAQEDRLLAKLDINHQPPALRCLPGTREDILAEIIAWADDFNAPNIMWIHAYPGAGKSTLASTVALDFKEAGRLGALFAFDRKAVTSTSALWCTVSYKLAVRCPVCRDHIVTKIKSGAMDNATADDIFNELVVEPLNQYATSMSNGLPVFIIDALDECGVLDSSAYSQRTDLLSTIGKWVGLHKKFKLLVTSRAEVDITTKLSKISHILALESGDRTTSNTKDDIIKYFEHEFAEITVGKSNLHNWPGRRAIAELAEQASGIFIWARTVMKYI</sequence>
<evidence type="ECO:0000313" key="1">
    <source>
        <dbReference type="EMBL" id="KAI0044056.1"/>
    </source>
</evidence>
<comment type="caution">
    <text evidence="1">The sequence shown here is derived from an EMBL/GenBank/DDBJ whole genome shotgun (WGS) entry which is preliminary data.</text>
</comment>
<evidence type="ECO:0000313" key="2">
    <source>
        <dbReference type="Proteomes" id="UP000814033"/>
    </source>
</evidence>
<accession>A0ACB8RK92</accession>